<reference evidence="2" key="1">
    <citation type="submission" date="2022-04" db="EMBL/GenBank/DDBJ databases">
        <title>Carnegiea gigantea Genome sequencing and assembly v2.</title>
        <authorList>
            <person name="Copetti D."/>
            <person name="Sanderson M.J."/>
            <person name="Burquez A."/>
            <person name="Wojciechowski M.F."/>
        </authorList>
    </citation>
    <scope>NUCLEOTIDE SEQUENCE</scope>
    <source>
        <strain evidence="2">SGP5-SGP5p</strain>
        <tissue evidence="2">Aerial part</tissue>
    </source>
</reference>
<comment type="caution">
    <text evidence="2">The sequence shown here is derived from an EMBL/GenBank/DDBJ whole genome shotgun (WGS) entry which is preliminary data.</text>
</comment>
<feature type="domain" description="Reverse transcriptase zinc-binding" evidence="1">
    <location>
        <begin position="56"/>
        <end position="112"/>
    </location>
</feature>
<organism evidence="2 3">
    <name type="scientific">Carnegiea gigantea</name>
    <dbReference type="NCBI Taxonomy" id="171969"/>
    <lineage>
        <taxon>Eukaryota</taxon>
        <taxon>Viridiplantae</taxon>
        <taxon>Streptophyta</taxon>
        <taxon>Embryophyta</taxon>
        <taxon>Tracheophyta</taxon>
        <taxon>Spermatophyta</taxon>
        <taxon>Magnoliopsida</taxon>
        <taxon>eudicotyledons</taxon>
        <taxon>Gunneridae</taxon>
        <taxon>Pentapetalae</taxon>
        <taxon>Caryophyllales</taxon>
        <taxon>Cactineae</taxon>
        <taxon>Cactaceae</taxon>
        <taxon>Cactoideae</taxon>
        <taxon>Echinocereeae</taxon>
        <taxon>Carnegiea</taxon>
    </lineage>
</organism>
<evidence type="ECO:0000313" key="3">
    <source>
        <dbReference type="Proteomes" id="UP001153076"/>
    </source>
</evidence>
<dbReference type="InterPro" id="IPR026960">
    <property type="entry name" value="RVT-Znf"/>
</dbReference>
<keyword evidence="3" id="KW-1185">Reference proteome</keyword>
<protein>
    <recommendedName>
        <fullName evidence="1">Reverse transcriptase zinc-binding domain-containing protein</fullName>
    </recommendedName>
</protein>
<dbReference type="EMBL" id="JAKOGI010002463">
    <property type="protein sequence ID" value="KAJ8421953.1"/>
    <property type="molecule type" value="Genomic_DNA"/>
</dbReference>
<dbReference type="Pfam" id="PF13966">
    <property type="entry name" value="zf-RVT"/>
    <property type="match status" value="1"/>
</dbReference>
<gene>
    <name evidence="2" type="ORF">Cgig2_004412</name>
</gene>
<dbReference type="AlphaFoldDB" id="A0A9Q1JK73"/>
<evidence type="ECO:0000313" key="2">
    <source>
        <dbReference type="EMBL" id="KAJ8421953.1"/>
    </source>
</evidence>
<dbReference type="OrthoDB" id="1717299at2759"/>
<dbReference type="Proteomes" id="UP001153076">
    <property type="component" value="Unassembled WGS sequence"/>
</dbReference>
<sequence length="155" mass="17352">MRQIFLACDADLILSIPLYDTWPADKLIWHYHPQALFSVRPAHHSLISNALARLGPPCMRLLRWRVATSVLPCTTAIAKRVSSFSMSCSICSHIGETDTHAVLECPLASQVWQGCGIDSSLWASAFHTLADCLDNARKSLDKDHFGDFLAIMWER</sequence>
<evidence type="ECO:0000259" key="1">
    <source>
        <dbReference type="Pfam" id="PF13966"/>
    </source>
</evidence>
<proteinExistence type="predicted"/>
<name>A0A9Q1JK73_9CARY</name>
<accession>A0A9Q1JK73</accession>